<name>A0AAD7L4Q3_QUISA</name>
<feature type="compositionally biased region" description="Polar residues" evidence="3">
    <location>
        <begin position="213"/>
        <end position="228"/>
    </location>
</feature>
<dbReference type="InterPro" id="IPR000048">
    <property type="entry name" value="IQ_motif_EF-hand-BS"/>
</dbReference>
<evidence type="ECO:0000256" key="3">
    <source>
        <dbReference type="SAM" id="MobiDB-lite"/>
    </source>
</evidence>
<feature type="region of interest" description="Disordered" evidence="3">
    <location>
        <begin position="312"/>
        <end position="338"/>
    </location>
</feature>
<dbReference type="CDD" id="cd23767">
    <property type="entry name" value="IQCD"/>
    <property type="match status" value="1"/>
</dbReference>
<protein>
    <submittedName>
        <fullName evidence="4">Protein IQ-DOMAIN 1-like</fullName>
    </submittedName>
</protein>
<accession>A0AAD7L4Q3</accession>
<feature type="region of interest" description="Disordered" evidence="3">
    <location>
        <begin position="213"/>
        <end position="232"/>
    </location>
</feature>
<dbReference type="KEGG" id="qsa:O6P43_027599"/>
<evidence type="ECO:0000313" key="5">
    <source>
        <dbReference type="Proteomes" id="UP001163823"/>
    </source>
</evidence>
<dbReference type="EMBL" id="JARAOO010000011">
    <property type="protein sequence ID" value="KAJ7951575.1"/>
    <property type="molecule type" value="Genomic_DNA"/>
</dbReference>
<evidence type="ECO:0000256" key="1">
    <source>
        <dbReference type="ARBA" id="ARBA00022860"/>
    </source>
</evidence>
<evidence type="ECO:0000256" key="2">
    <source>
        <dbReference type="ARBA" id="ARBA00024341"/>
    </source>
</evidence>
<proteinExistence type="inferred from homology"/>
<gene>
    <name evidence="4" type="ORF">O6P43_027599</name>
</gene>
<dbReference type="PROSITE" id="PS50096">
    <property type="entry name" value="IQ"/>
    <property type="match status" value="2"/>
</dbReference>
<dbReference type="PANTHER" id="PTHR32295:SF126">
    <property type="entry name" value="PROTEIN IQ-DOMAIN 8"/>
    <property type="match status" value="1"/>
</dbReference>
<comment type="caution">
    <text evidence="4">The sequence shown here is derived from an EMBL/GenBank/DDBJ whole genome shotgun (WGS) entry which is preliminary data.</text>
</comment>
<dbReference type="Pfam" id="PF00612">
    <property type="entry name" value="IQ"/>
    <property type="match status" value="2"/>
</dbReference>
<dbReference type="Gene3D" id="1.20.5.190">
    <property type="match status" value="1"/>
</dbReference>
<feature type="region of interest" description="Disordered" evidence="3">
    <location>
        <begin position="395"/>
        <end position="419"/>
    </location>
</feature>
<dbReference type="AlphaFoldDB" id="A0AAD7L4Q3"/>
<evidence type="ECO:0000313" key="4">
    <source>
        <dbReference type="EMBL" id="KAJ7951575.1"/>
    </source>
</evidence>
<keyword evidence="1" id="KW-0112">Calmodulin-binding</keyword>
<reference evidence="4" key="1">
    <citation type="journal article" date="2023" name="Science">
        <title>Elucidation of the pathway for biosynthesis of saponin adjuvants from the soapbark tree.</title>
        <authorList>
            <person name="Reed J."/>
            <person name="Orme A."/>
            <person name="El-Demerdash A."/>
            <person name="Owen C."/>
            <person name="Martin L.B.B."/>
            <person name="Misra R.C."/>
            <person name="Kikuchi S."/>
            <person name="Rejzek M."/>
            <person name="Martin A.C."/>
            <person name="Harkess A."/>
            <person name="Leebens-Mack J."/>
            <person name="Louveau T."/>
            <person name="Stephenson M.J."/>
            <person name="Osbourn A."/>
        </authorList>
    </citation>
    <scope>NUCLEOTIDE SEQUENCE</scope>
    <source>
        <strain evidence="4">S10</strain>
    </source>
</reference>
<organism evidence="4 5">
    <name type="scientific">Quillaja saponaria</name>
    <name type="common">Soap bark tree</name>
    <dbReference type="NCBI Taxonomy" id="32244"/>
    <lineage>
        <taxon>Eukaryota</taxon>
        <taxon>Viridiplantae</taxon>
        <taxon>Streptophyta</taxon>
        <taxon>Embryophyta</taxon>
        <taxon>Tracheophyta</taxon>
        <taxon>Spermatophyta</taxon>
        <taxon>Magnoliopsida</taxon>
        <taxon>eudicotyledons</taxon>
        <taxon>Gunneridae</taxon>
        <taxon>Pentapetalae</taxon>
        <taxon>rosids</taxon>
        <taxon>fabids</taxon>
        <taxon>Fabales</taxon>
        <taxon>Quillajaceae</taxon>
        <taxon>Quillaja</taxon>
    </lineage>
</organism>
<comment type="similarity">
    <text evidence="2">Belongs to the IQD family.</text>
</comment>
<dbReference type="PANTHER" id="PTHR32295">
    <property type="entry name" value="IQ-DOMAIN 5-RELATED"/>
    <property type="match status" value="1"/>
</dbReference>
<keyword evidence="5" id="KW-1185">Reference proteome</keyword>
<dbReference type="Proteomes" id="UP001163823">
    <property type="component" value="Chromosome 11"/>
</dbReference>
<feature type="compositionally biased region" description="Polar residues" evidence="3">
    <location>
        <begin position="400"/>
        <end position="413"/>
    </location>
</feature>
<dbReference type="GO" id="GO:0005516">
    <property type="term" value="F:calmodulin binding"/>
    <property type="evidence" value="ECO:0007669"/>
    <property type="project" value="UniProtKB-KW"/>
</dbReference>
<sequence>MGGSGKWLKSLITLKKTNSDDHDKIGDKSKKKWRLWRSSSEGFGSSMKKVHGLESKSDSSFLGDDAFNTAMATVVRAPPKNFMVIKQEWAATRIQAVFRSFLARQALRALKAVVRLQAIFRGRQVRKQAAVTLRCMQALVRVQARARARTVSMSPEGQAEPINQADPINQAEQGWCDSLGTVDEVREKLQMRQEAVIKRERAMAYFLSKQKSNVSASPKSRTMKQATLSKHHRKDKKSLECNWLEDWMASKPGNRLMEEIYFDPPEVTPNSRKSEDNCLGFHTYPYEYDPINVRRNNVTTRIFAKPLITSQSTSLSSTPSSESLYVDSPASTSCTSASSSLLSSNTLMVERREIRTIHAPSYMNLTESTKAKQRPVQYSSDNVKRLWVKDSLSHSKSIGDTRSSASSDPSVNLCNDLYPPLRLGTPDRMRYRRQH</sequence>